<feature type="compositionally biased region" description="Basic and acidic residues" evidence="3">
    <location>
        <begin position="484"/>
        <end position="493"/>
    </location>
</feature>
<evidence type="ECO:0000259" key="4">
    <source>
        <dbReference type="Pfam" id="PF07967"/>
    </source>
</evidence>
<dbReference type="OMA" id="PSAIEYM"/>
<dbReference type="Proteomes" id="UP000035740">
    <property type="component" value="Unassembled WGS sequence"/>
</dbReference>
<feature type="domain" description="C3HC-type" evidence="4">
    <location>
        <begin position="66"/>
        <end position="191"/>
    </location>
</feature>
<gene>
    <name evidence="5" type="ORF">BVRB_5g125970</name>
</gene>
<dbReference type="AlphaFoldDB" id="A0A0J8B9C0"/>
<dbReference type="OrthoDB" id="614844at2759"/>
<name>A0A0J8B9C0_BETVV</name>
<evidence type="ECO:0000256" key="3">
    <source>
        <dbReference type="SAM" id="MobiDB-lite"/>
    </source>
</evidence>
<dbReference type="PANTHER" id="PTHR15835">
    <property type="entry name" value="NUCLEAR-INTERACTING PARTNER OF ALK"/>
    <property type="match status" value="1"/>
</dbReference>
<reference evidence="5 6" key="1">
    <citation type="journal article" date="2014" name="Nature">
        <title>The genome of the recently domesticated crop plant sugar beet (Beta vulgaris).</title>
        <authorList>
            <person name="Dohm J.C."/>
            <person name="Minoche A.E."/>
            <person name="Holtgrawe D."/>
            <person name="Capella-Gutierrez S."/>
            <person name="Zakrzewski F."/>
            <person name="Tafer H."/>
            <person name="Rupp O."/>
            <person name="Sorensen T.R."/>
            <person name="Stracke R."/>
            <person name="Reinhardt R."/>
            <person name="Goesmann A."/>
            <person name="Kraft T."/>
            <person name="Schulz B."/>
            <person name="Stadler P.F."/>
            <person name="Schmidt T."/>
            <person name="Gabaldon T."/>
            <person name="Lehrach H."/>
            <person name="Weisshaar B."/>
            <person name="Himmelbauer H."/>
        </authorList>
    </citation>
    <scope>NUCLEOTIDE SEQUENCE [LARGE SCALE GENOMIC DNA]</scope>
    <source>
        <tissue evidence="5">Taproot</tissue>
    </source>
</reference>
<sequence>MAEDTEKRFHSIMNKLLQSSKSNLPLSPSSSSAQKHRGQKRPLSAMGLNSKGDGDQTAAQTPSCRPWDRGDLMRRLATFKSMRWFAKPKAVDAVNCARRGWINVDMDILACEVCGTRLQFSTPSAWNQQQVEKAALVFSLKLDSGHKLLCPWIDNACDENLALFPPMQAPLLVDHYKERSSALLQLSALPMIPVSVIDTMNSPLLEHFLKQSIAMECGAAPNDSSCTEYLGNDAEVVSADLYYQAHRLLSLCGWVPRLLPYMVDYEDKPKKSLSNGNVSSHATADEQNNKLSIYVSGSSELMGADEDSGPTSFYYDPNSTVLDCKLCGASIGLWAFATVPRPLELVRVVGCAEIGGGNPGSRSFAIERGSDVAATSEEATLPKKTMLNLTIAGGPPPTKQNFRATISLPVIGRNVRTRLSYLLSDASAGEEGATSSNAIEASTKDMQNEETDSGVCGTGSQDKTPSTNADDIANLQQIPVGDTALRKDTPILPNGKERVNEVEETTNIASQMDVATVSIEKDARRHLLNKKMEFHPINQHRHFCPWVASTETTFAGWQQTLSALRKEKVFSVPELDGSPSSPSLIKVDDPITSIRRLFESPPAKRPKSALT</sequence>
<organism evidence="5 6">
    <name type="scientific">Beta vulgaris subsp. vulgaris</name>
    <name type="common">Beet</name>
    <dbReference type="NCBI Taxonomy" id="3555"/>
    <lineage>
        <taxon>Eukaryota</taxon>
        <taxon>Viridiplantae</taxon>
        <taxon>Streptophyta</taxon>
        <taxon>Embryophyta</taxon>
        <taxon>Tracheophyta</taxon>
        <taxon>Spermatophyta</taxon>
        <taxon>Magnoliopsida</taxon>
        <taxon>eudicotyledons</taxon>
        <taxon>Gunneridae</taxon>
        <taxon>Pentapetalae</taxon>
        <taxon>Caryophyllales</taxon>
        <taxon>Chenopodiaceae</taxon>
        <taxon>Betoideae</taxon>
        <taxon>Beta</taxon>
    </lineage>
</organism>
<keyword evidence="6" id="KW-1185">Reference proteome</keyword>
<protein>
    <recommendedName>
        <fullName evidence="4">C3HC-type domain-containing protein</fullName>
    </recommendedName>
</protein>
<comment type="subcellular location">
    <subcellularLocation>
        <location evidence="1">Nucleus</location>
    </subcellularLocation>
</comment>
<feature type="compositionally biased region" description="Polar residues" evidence="3">
    <location>
        <begin position="458"/>
        <end position="477"/>
    </location>
</feature>
<dbReference type="Gramene" id="KMS97536">
    <property type="protein sequence ID" value="KMS97536"/>
    <property type="gene ID" value="BVRB_5g125970"/>
</dbReference>
<feature type="region of interest" description="Disordered" evidence="3">
    <location>
        <begin position="444"/>
        <end position="493"/>
    </location>
</feature>
<keyword evidence="2" id="KW-0539">Nucleus</keyword>
<dbReference type="Pfam" id="PF07967">
    <property type="entry name" value="zf-C3HC"/>
    <property type="match status" value="1"/>
</dbReference>
<dbReference type="GO" id="GO:0005634">
    <property type="term" value="C:nucleus"/>
    <property type="evidence" value="ECO:0007669"/>
    <property type="project" value="UniProtKB-SubCell"/>
</dbReference>
<proteinExistence type="predicted"/>
<dbReference type="GO" id="GO:0008270">
    <property type="term" value="F:zinc ion binding"/>
    <property type="evidence" value="ECO:0007669"/>
    <property type="project" value="InterPro"/>
</dbReference>
<dbReference type="EMBL" id="KQ090306">
    <property type="protein sequence ID" value="KMS97536.1"/>
    <property type="molecule type" value="Genomic_DNA"/>
</dbReference>
<feature type="compositionally biased region" description="Low complexity" evidence="3">
    <location>
        <begin position="14"/>
        <end position="32"/>
    </location>
</feature>
<evidence type="ECO:0000313" key="5">
    <source>
        <dbReference type="EMBL" id="KMS97536.1"/>
    </source>
</evidence>
<evidence type="ECO:0000256" key="2">
    <source>
        <dbReference type="ARBA" id="ARBA00023242"/>
    </source>
</evidence>
<evidence type="ECO:0000256" key="1">
    <source>
        <dbReference type="ARBA" id="ARBA00004123"/>
    </source>
</evidence>
<evidence type="ECO:0000313" key="6">
    <source>
        <dbReference type="Proteomes" id="UP000035740"/>
    </source>
</evidence>
<dbReference type="InterPro" id="IPR012935">
    <property type="entry name" value="NuBaID_N"/>
</dbReference>
<feature type="region of interest" description="Disordered" evidence="3">
    <location>
        <begin position="1"/>
        <end position="64"/>
    </location>
</feature>
<accession>A0A0J8B9C0</accession>
<dbReference type="PANTHER" id="PTHR15835:SF6">
    <property type="entry name" value="ZINC FINGER C3HC-TYPE PROTEIN 1"/>
    <property type="match status" value="1"/>
</dbReference>
<dbReference type="eggNOG" id="KOG4765">
    <property type="taxonomic scope" value="Eukaryota"/>
</dbReference>